<dbReference type="Proteomes" id="UP001383192">
    <property type="component" value="Unassembled WGS sequence"/>
</dbReference>
<keyword evidence="1" id="KW-0732">Signal</keyword>
<comment type="caution">
    <text evidence="2">The sequence shown here is derived from an EMBL/GenBank/DDBJ whole genome shotgun (WGS) entry which is preliminary data.</text>
</comment>
<reference evidence="2 3" key="1">
    <citation type="submission" date="2024-01" db="EMBL/GenBank/DDBJ databases">
        <title>A draft genome for a cacao thread blight-causing isolate of Paramarasmius palmivorus.</title>
        <authorList>
            <person name="Baruah I.K."/>
            <person name="Bukari Y."/>
            <person name="Amoako-Attah I."/>
            <person name="Meinhardt L.W."/>
            <person name="Bailey B.A."/>
            <person name="Cohen S.P."/>
        </authorList>
    </citation>
    <scope>NUCLEOTIDE SEQUENCE [LARGE SCALE GENOMIC DNA]</scope>
    <source>
        <strain evidence="2 3">GH-12</strain>
    </source>
</reference>
<keyword evidence="3" id="KW-1185">Reference proteome</keyword>
<feature type="signal peptide" evidence="1">
    <location>
        <begin position="1"/>
        <end position="19"/>
    </location>
</feature>
<accession>A0AAW0AYS8</accession>
<evidence type="ECO:0000313" key="2">
    <source>
        <dbReference type="EMBL" id="KAK7017897.1"/>
    </source>
</evidence>
<organism evidence="2 3">
    <name type="scientific">Paramarasmius palmivorus</name>
    <dbReference type="NCBI Taxonomy" id="297713"/>
    <lineage>
        <taxon>Eukaryota</taxon>
        <taxon>Fungi</taxon>
        <taxon>Dikarya</taxon>
        <taxon>Basidiomycota</taxon>
        <taxon>Agaricomycotina</taxon>
        <taxon>Agaricomycetes</taxon>
        <taxon>Agaricomycetidae</taxon>
        <taxon>Agaricales</taxon>
        <taxon>Marasmiineae</taxon>
        <taxon>Marasmiaceae</taxon>
        <taxon>Paramarasmius</taxon>
    </lineage>
</organism>
<gene>
    <name evidence="2" type="ORF">VNI00_018540</name>
</gene>
<evidence type="ECO:0000313" key="3">
    <source>
        <dbReference type="Proteomes" id="UP001383192"/>
    </source>
</evidence>
<dbReference type="AlphaFoldDB" id="A0AAW0AYS8"/>
<sequence length="232" mass="26872">MYVLLSLVALCILVYCIAALISPEQIQYHTTRYLKEVSPQAFGSRPLLVTEAGFRGLVTFRILATTGNASMLKPAIYFLDPHVNVFQLSPFHAREFKRYILTKKIDTIFVVGDRSMALTRKSLLIDKPLPVKVYERKHLPLKNLGLVSLLAIRIYQAIRATHLVTRKLVPHRTPAQETPSVLIFTANVFSWWNLLRDSFHWNMEEWLEYGGWTLLFFSEHLWVDIWAEVTEL</sequence>
<protein>
    <submittedName>
        <fullName evidence="2">Uncharacterized protein</fullName>
    </submittedName>
</protein>
<evidence type="ECO:0000256" key="1">
    <source>
        <dbReference type="SAM" id="SignalP"/>
    </source>
</evidence>
<name>A0AAW0AYS8_9AGAR</name>
<dbReference type="EMBL" id="JAYKXP010000245">
    <property type="protein sequence ID" value="KAK7017897.1"/>
    <property type="molecule type" value="Genomic_DNA"/>
</dbReference>
<proteinExistence type="predicted"/>
<feature type="chain" id="PRO_5043687542" evidence="1">
    <location>
        <begin position="20"/>
        <end position="232"/>
    </location>
</feature>